<keyword evidence="3" id="KW-1185">Reference proteome</keyword>
<dbReference type="EMBL" id="JAHKNI010000009">
    <property type="protein sequence ID" value="MBU3064952.1"/>
    <property type="molecule type" value="Genomic_DNA"/>
</dbReference>
<keyword evidence="1" id="KW-0472">Membrane</keyword>
<sequence length="78" mass="8405">MTGPETESRPAAELDNLYAVLSLASGLAGLFWIAIIFSTMAQNRPGGRTQAVVGGALGYFELVVLGFWLVYRRTHFGA</sequence>
<feature type="transmembrane region" description="Helical" evidence="1">
    <location>
        <begin position="51"/>
        <end position="71"/>
    </location>
</feature>
<feature type="transmembrane region" description="Helical" evidence="1">
    <location>
        <begin position="17"/>
        <end position="39"/>
    </location>
</feature>
<reference evidence="2 3" key="1">
    <citation type="submission" date="2021-06" db="EMBL/GenBank/DDBJ databases">
        <title>Actinomycetes sequencing.</title>
        <authorList>
            <person name="Shan Q."/>
        </authorList>
    </citation>
    <scope>NUCLEOTIDE SEQUENCE [LARGE SCALE GENOMIC DNA]</scope>
    <source>
        <strain evidence="2 3">NEAU-G5</strain>
    </source>
</reference>
<keyword evidence="1" id="KW-1133">Transmembrane helix</keyword>
<evidence type="ECO:0008006" key="4">
    <source>
        <dbReference type="Google" id="ProtNLM"/>
    </source>
</evidence>
<keyword evidence="1" id="KW-0812">Transmembrane</keyword>
<gene>
    <name evidence="2" type="ORF">KO481_25905</name>
</gene>
<comment type="caution">
    <text evidence="2">The sequence shown here is derived from an EMBL/GenBank/DDBJ whole genome shotgun (WGS) entry which is preliminary data.</text>
</comment>
<accession>A0ABS6B3S3</accession>
<protein>
    <recommendedName>
        <fullName evidence="4">DUF4190 domain-containing protein</fullName>
    </recommendedName>
</protein>
<proteinExistence type="predicted"/>
<evidence type="ECO:0000313" key="3">
    <source>
        <dbReference type="Proteomes" id="UP000733379"/>
    </source>
</evidence>
<evidence type="ECO:0000256" key="1">
    <source>
        <dbReference type="SAM" id="Phobius"/>
    </source>
</evidence>
<dbReference type="RefSeq" id="WP_215920626.1">
    <property type="nucleotide sequence ID" value="NZ_JAHKNI010000009.1"/>
</dbReference>
<name>A0ABS6B3S3_9NOCA</name>
<evidence type="ECO:0000313" key="2">
    <source>
        <dbReference type="EMBL" id="MBU3064952.1"/>
    </source>
</evidence>
<organism evidence="2 3">
    <name type="scientific">Nocardia albiluteola</name>
    <dbReference type="NCBI Taxonomy" id="2842303"/>
    <lineage>
        <taxon>Bacteria</taxon>
        <taxon>Bacillati</taxon>
        <taxon>Actinomycetota</taxon>
        <taxon>Actinomycetes</taxon>
        <taxon>Mycobacteriales</taxon>
        <taxon>Nocardiaceae</taxon>
        <taxon>Nocardia</taxon>
    </lineage>
</organism>
<dbReference type="Proteomes" id="UP000733379">
    <property type="component" value="Unassembled WGS sequence"/>
</dbReference>